<dbReference type="InterPro" id="IPR033490">
    <property type="entry name" value="LRP130"/>
</dbReference>
<evidence type="ECO:0000313" key="2">
    <source>
        <dbReference type="Proteomes" id="UP000324222"/>
    </source>
</evidence>
<dbReference type="GO" id="GO:0070129">
    <property type="term" value="P:regulation of mitochondrial translation"/>
    <property type="evidence" value="ECO:0007669"/>
    <property type="project" value="TreeGrafter"/>
</dbReference>
<protein>
    <submittedName>
        <fullName evidence="1">Leucine-rich PPR motif-containing protein, mitochondrial</fullName>
    </submittedName>
</protein>
<dbReference type="EMBL" id="VSRR010009802">
    <property type="protein sequence ID" value="MPC50910.1"/>
    <property type="molecule type" value="Genomic_DNA"/>
</dbReference>
<dbReference type="AlphaFoldDB" id="A0A5B7FSX0"/>
<dbReference type="Proteomes" id="UP000324222">
    <property type="component" value="Unassembled WGS sequence"/>
</dbReference>
<keyword evidence="2" id="KW-1185">Reference proteome</keyword>
<name>A0A5B7FSX0_PORTR</name>
<dbReference type="PANTHER" id="PTHR46669:SF1">
    <property type="entry name" value="LEUCINE-RICH PPR MOTIF-CONTAINING PROTEIN, MITOCHONDRIAL"/>
    <property type="match status" value="1"/>
</dbReference>
<proteinExistence type="predicted"/>
<dbReference type="OrthoDB" id="1899580at2759"/>
<accession>A0A5B7FSX0</accession>
<dbReference type="PANTHER" id="PTHR46669">
    <property type="entry name" value="LEUCINE-RICH PPR MOTIF-CONTAINING PROTEIN, MITOCHONDRIAL"/>
    <property type="match status" value="1"/>
</dbReference>
<dbReference type="GO" id="GO:0005634">
    <property type="term" value="C:nucleus"/>
    <property type="evidence" value="ECO:0007669"/>
    <property type="project" value="TreeGrafter"/>
</dbReference>
<reference evidence="1 2" key="1">
    <citation type="submission" date="2019-05" db="EMBL/GenBank/DDBJ databases">
        <title>Another draft genome of Portunus trituberculatus and its Hox gene families provides insights of decapod evolution.</title>
        <authorList>
            <person name="Jeong J.-H."/>
            <person name="Song I."/>
            <person name="Kim S."/>
            <person name="Choi T."/>
            <person name="Kim D."/>
            <person name="Ryu S."/>
            <person name="Kim W."/>
        </authorList>
    </citation>
    <scope>NUCLEOTIDE SEQUENCE [LARGE SCALE GENOMIC DNA]</scope>
    <source>
        <tissue evidence="1">Muscle</tissue>
    </source>
</reference>
<comment type="caution">
    <text evidence="1">The sequence shown here is derived from an EMBL/GenBank/DDBJ whole genome shotgun (WGS) entry which is preliminary data.</text>
</comment>
<dbReference type="GO" id="GO:0003730">
    <property type="term" value="F:mRNA 3'-UTR binding"/>
    <property type="evidence" value="ECO:0007669"/>
    <property type="project" value="TreeGrafter"/>
</dbReference>
<organism evidence="1 2">
    <name type="scientific">Portunus trituberculatus</name>
    <name type="common">Swimming crab</name>
    <name type="synonym">Neptunus trituberculatus</name>
    <dbReference type="NCBI Taxonomy" id="210409"/>
    <lineage>
        <taxon>Eukaryota</taxon>
        <taxon>Metazoa</taxon>
        <taxon>Ecdysozoa</taxon>
        <taxon>Arthropoda</taxon>
        <taxon>Crustacea</taxon>
        <taxon>Multicrustacea</taxon>
        <taxon>Malacostraca</taxon>
        <taxon>Eumalacostraca</taxon>
        <taxon>Eucarida</taxon>
        <taxon>Decapoda</taxon>
        <taxon>Pleocyemata</taxon>
        <taxon>Brachyura</taxon>
        <taxon>Eubrachyura</taxon>
        <taxon>Portunoidea</taxon>
        <taxon>Portunidae</taxon>
        <taxon>Portuninae</taxon>
        <taxon>Portunus</taxon>
    </lineage>
</organism>
<gene>
    <name evidence="1" type="primary">lrpprc</name>
    <name evidence="1" type="ORF">E2C01_044743</name>
</gene>
<sequence>MSSHAGLTHTIARVERECWRHCGADWLRACGRRDSVARLQKIMDLSIQVHGELNSLYDMVFAFVECGKVQQARKLVEVSGLACL</sequence>
<evidence type="ECO:0000313" key="1">
    <source>
        <dbReference type="EMBL" id="MPC50910.1"/>
    </source>
</evidence>
<dbReference type="GO" id="GO:0005739">
    <property type="term" value="C:mitochondrion"/>
    <property type="evidence" value="ECO:0007669"/>
    <property type="project" value="TreeGrafter"/>
</dbReference>